<name>A0A5E4W1A5_9BURK</name>
<dbReference type="InterPro" id="IPR036259">
    <property type="entry name" value="MFS_trans_sf"/>
</dbReference>
<dbReference type="GO" id="GO:0005886">
    <property type="term" value="C:plasma membrane"/>
    <property type="evidence" value="ECO:0007669"/>
    <property type="project" value="TreeGrafter"/>
</dbReference>
<dbReference type="PANTHER" id="PTHR23508">
    <property type="entry name" value="CARBOXYLIC ACID TRANSPORTER PROTEIN HOMOLOG"/>
    <property type="match status" value="1"/>
</dbReference>
<feature type="transmembrane region" description="Helical" evidence="5">
    <location>
        <begin position="129"/>
        <end position="154"/>
    </location>
</feature>
<dbReference type="NCBIfam" id="NF008586">
    <property type="entry name" value="PRK11551.1"/>
    <property type="match status" value="1"/>
</dbReference>
<protein>
    <submittedName>
        <fullName evidence="7">3-(3-hydroxy-phenyl)propionate transporter MhpT</fullName>
    </submittedName>
</protein>
<proteinExistence type="predicted"/>
<evidence type="ECO:0000313" key="7">
    <source>
        <dbReference type="EMBL" id="VVE18412.1"/>
    </source>
</evidence>
<feature type="transmembrane region" description="Helical" evidence="5">
    <location>
        <begin position="279"/>
        <end position="297"/>
    </location>
</feature>
<evidence type="ECO:0000256" key="3">
    <source>
        <dbReference type="ARBA" id="ARBA00022989"/>
    </source>
</evidence>
<dbReference type="SUPFAM" id="SSF103473">
    <property type="entry name" value="MFS general substrate transporter"/>
    <property type="match status" value="1"/>
</dbReference>
<feature type="domain" description="Major facilitator superfamily (MFS) profile" evidence="6">
    <location>
        <begin position="6"/>
        <end position="389"/>
    </location>
</feature>
<accession>A0A5E4W1A5</accession>
<dbReference type="Proteomes" id="UP000367825">
    <property type="component" value="Unassembled WGS sequence"/>
</dbReference>
<keyword evidence="3 5" id="KW-1133">Transmembrane helix</keyword>
<comment type="subcellular location">
    <subcellularLocation>
        <location evidence="1">Membrane</location>
        <topology evidence="1">Multi-pass membrane protein</topology>
    </subcellularLocation>
</comment>
<dbReference type="PANTHER" id="PTHR23508:SF10">
    <property type="entry name" value="CARBOXYLIC ACID TRANSPORTER PROTEIN HOMOLOG"/>
    <property type="match status" value="1"/>
</dbReference>
<keyword evidence="4 5" id="KW-0472">Membrane</keyword>
<dbReference type="OrthoDB" id="7066727at2"/>
<feature type="transmembrane region" description="Helical" evidence="5">
    <location>
        <begin position="42"/>
        <end position="60"/>
    </location>
</feature>
<dbReference type="InterPro" id="IPR011701">
    <property type="entry name" value="MFS"/>
</dbReference>
<feature type="transmembrane region" description="Helical" evidence="5">
    <location>
        <begin position="160"/>
        <end position="180"/>
    </location>
</feature>
<dbReference type="PROSITE" id="PS00216">
    <property type="entry name" value="SUGAR_TRANSPORT_1"/>
    <property type="match status" value="1"/>
</dbReference>
<evidence type="ECO:0000259" key="6">
    <source>
        <dbReference type="PROSITE" id="PS50850"/>
    </source>
</evidence>
<dbReference type="Pfam" id="PF07690">
    <property type="entry name" value="MFS_1"/>
    <property type="match status" value="1"/>
</dbReference>
<dbReference type="Gene3D" id="1.20.1250.20">
    <property type="entry name" value="MFS general substrate transporter like domains"/>
    <property type="match status" value="2"/>
</dbReference>
<feature type="transmembrane region" description="Helical" evidence="5">
    <location>
        <begin position="365"/>
        <end position="386"/>
    </location>
</feature>
<evidence type="ECO:0000256" key="2">
    <source>
        <dbReference type="ARBA" id="ARBA00022692"/>
    </source>
</evidence>
<feature type="transmembrane region" description="Helical" evidence="5">
    <location>
        <begin position="97"/>
        <end position="117"/>
    </location>
</feature>
<feature type="transmembrane region" description="Helical" evidence="5">
    <location>
        <begin position="210"/>
        <end position="230"/>
    </location>
</feature>
<feature type="transmembrane region" description="Helical" evidence="5">
    <location>
        <begin position="303"/>
        <end position="324"/>
    </location>
</feature>
<sequence>MRARITVVLCLSVALLEGIDVQSVGITGPRIAQEFSLSVAQLGWALSAGAIGLMPGALIGGRLADLLGRKSVLITSVVLFGLFSLATAHVWDFGSLLVARILTGLGLGAAMPILLALCSEAAAPDRRTAAVGAMYCGMPLGAAIGALIGVLANGPGQWRMVFYVGGFGPIAVALLLAFLLTESTQFESSRTVAPDAKVGFVEALWRDGRALMTSALWTSCLGTVIVLYFLMNWLPSMMIGRGLSLEQSGLVLMAFHIGAGSGSLGISNLMDRMGRNRTVIFMYAGMVLALATLAMATGALQTIAGGFLCGVFLGGVQSVLFALAGQVYPTHVRGTGIGAAVAVGRLGSILGPLIAGLLFSAGSSASMLVVSSIPVVIVAALGLLIVTGHLNRNAAAAGEDRIPASA</sequence>
<organism evidence="7 8">
    <name type="scientific">Pandoraea nosoerga</name>
    <dbReference type="NCBI Taxonomy" id="2508296"/>
    <lineage>
        <taxon>Bacteria</taxon>
        <taxon>Pseudomonadati</taxon>
        <taxon>Pseudomonadota</taxon>
        <taxon>Betaproteobacteria</taxon>
        <taxon>Burkholderiales</taxon>
        <taxon>Burkholderiaceae</taxon>
        <taxon>Pandoraea</taxon>
    </lineage>
</organism>
<feature type="transmembrane region" description="Helical" evidence="5">
    <location>
        <begin position="336"/>
        <end position="359"/>
    </location>
</feature>
<evidence type="ECO:0000313" key="8">
    <source>
        <dbReference type="Proteomes" id="UP000367825"/>
    </source>
</evidence>
<evidence type="ECO:0000256" key="5">
    <source>
        <dbReference type="SAM" id="Phobius"/>
    </source>
</evidence>
<dbReference type="PROSITE" id="PS50850">
    <property type="entry name" value="MFS"/>
    <property type="match status" value="1"/>
</dbReference>
<gene>
    <name evidence="7" type="ORF">PNO31109_03001</name>
</gene>
<keyword evidence="2 5" id="KW-0812">Transmembrane</keyword>
<dbReference type="GO" id="GO:0046943">
    <property type="term" value="F:carboxylic acid transmembrane transporter activity"/>
    <property type="evidence" value="ECO:0007669"/>
    <property type="project" value="TreeGrafter"/>
</dbReference>
<dbReference type="EMBL" id="CABPSC010000011">
    <property type="protein sequence ID" value="VVE18412.1"/>
    <property type="molecule type" value="Genomic_DNA"/>
</dbReference>
<dbReference type="AlphaFoldDB" id="A0A5E4W1A5"/>
<evidence type="ECO:0000256" key="4">
    <source>
        <dbReference type="ARBA" id="ARBA00023136"/>
    </source>
</evidence>
<dbReference type="InterPro" id="IPR005829">
    <property type="entry name" value="Sugar_transporter_CS"/>
</dbReference>
<evidence type="ECO:0000256" key="1">
    <source>
        <dbReference type="ARBA" id="ARBA00004141"/>
    </source>
</evidence>
<keyword evidence="8" id="KW-1185">Reference proteome</keyword>
<feature type="transmembrane region" description="Helical" evidence="5">
    <location>
        <begin position="250"/>
        <end position="267"/>
    </location>
</feature>
<feature type="transmembrane region" description="Helical" evidence="5">
    <location>
        <begin position="72"/>
        <end position="91"/>
    </location>
</feature>
<dbReference type="PROSITE" id="PS00217">
    <property type="entry name" value="SUGAR_TRANSPORT_2"/>
    <property type="match status" value="2"/>
</dbReference>
<reference evidence="7 8" key="1">
    <citation type="submission" date="2019-08" db="EMBL/GenBank/DDBJ databases">
        <authorList>
            <person name="Peeters C."/>
        </authorList>
    </citation>
    <scope>NUCLEOTIDE SEQUENCE [LARGE SCALE GENOMIC DNA]</scope>
    <source>
        <strain evidence="7 8">LMG 31109</strain>
    </source>
</reference>
<dbReference type="InterPro" id="IPR020846">
    <property type="entry name" value="MFS_dom"/>
</dbReference>